<name>A0A5B7FAD9_PORTR</name>
<keyword evidence="3" id="KW-1185">Reference proteome</keyword>
<feature type="compositionally biased region" description="Basic and acidic residues" evidence="1">
    <location>
        <begin position="1"/>
        <end position="12"/>
    </location>
</feature>
<evidence type="ECO:0000313" key="3">
    <source>
        <dbReference type="Proteomes" id="UP000324222"/>
    </source>
</evidence>
<reference evidence="2 3" key="1">
    <citation type="submission" date="2019-05" db="EMBL/GenBank/DDBJ databases">
        <title>Another draft genome of Portunus trituberculatus and its Hox gene families provides insights of decapod evolution.</title>
        <authorList>
            <person name="Jeong J.-H."/>
            <person name="Song I."/>
            <person name="Kim S."/>
            <person name="Choi T."/>
            <person name="Kim D."/>
            <person name="Ryu S."/>
            <person name="Kim W."/>
        </authorList>
    </citation>
    <scope>NUCLEOTIDE SEQUENCE [LARGE SCALE GENOMIC DNA]</scope>
    <source>
        <tissue evidence="2">Muscle</tissue>
    </source>
</reference>
<dbReference type="EMBL" id="VSRR010006160">
    <property type="protein sequence ID" value="MPC44171.1"/>
    <property type="molecule type" value="Genomic_DNA"/>
</dbReference>
<dbReference type="AlphaFoldDB" id="A0A5B7FAD9"/>
<evidence type="ECO:0000313" key="2">
    <source>
        <dbReference type="EMBL" id="MPC44171.1"/>
    </source>
</evidence>
<gene>
    <name evidence="2" type="ORF">E2C01_037835</name>
</gene>
<evidence type="ECO:0000256" key="1">
    <source>
        <dbReference type="SAM" id="MobiDB-lite"/>
    </source>
</evidence>
<dbReference type="Proteomes" id="UP000324222">
    <property type="component" value="Unassembled WGS sequence"/>
</dbReference>
<protein>
    <submittedName>
        <fullName evidence="2">Uncharacterized protein</fullName>
    </submittedName>
</protein>
<accession>A0A5B7FAD9</accession>
<comment type="caution">
    <text evidence="2">The sequence shown here is derived from an EMBL/GenBank/DDBJ whole genome shotgun (WGS) entry which is preliminary data.</text>
</comment>
<sequence>MFVSYTKEDVNEGSRIQGEGSPGGEEWRRGTGQKRPNVVSAPRQINQKVVTEVDAGRSGNISLRERSVC</sequence>
<organism evidence="2 3">
    <name type="scientific">Portunus trituberculatus</name>
    <name type="common">Swimming crab</name>
    <name type="synonym">Neptunus trituberculatus</name>
    <dbReference type="NCBI Taxonomy" id="210409"/>
    <lineage>
        <taxon>Eukaryota</taxon>
        <taxon>Metazoa</taxon>
        <taxon>Ecdysozoa</taxon>
        <taxon>Arthropoda</taxon>
        <taxon>Crustacea</taxon>
        <taxon>Multicrustacea</taxon>
        <taxon>Malacostraca</taxon>
        <taxon>Eumalacostraca</taxon>
        <taxon>Eucarida</taxon>
        <taxon>Decapoda</taxon>
        <taxon>Pleocyemata</taxon>
        <taxon>Brachyura</taxon>
        <taxon>Eubrachyura</taxon>
        <taxon>Portunoidea</taxon>
        <taxon>Portunidae</taxon>
        <taxon>Portuninae</taxon>
        <taxon>Portunus</taxon>
    </lineage>
</organism>
<feature type="region of interest" description="Disordered" evidence="1">
    <location>
        <begin position="1"/>
        <end position="43"/>
    </location>
</feature>
<proteinExistence type="predicted"/>